<dbReference type="GO" id="GO:0005840">
    <property type="term" value="C:ribosome"/>
    <property type="evidence" value="ECO:0007669"/>
    <property type="project" value="UniProtKB-KW"/>
</dbReference>
<evidence type="ECO:0000256" key="5">
    <source>
        <dbReference type="ARBA" id="ARBA00035333"/>
    </source>
</evidence>
<evidence type="ECO:0000256" key="2">
    <source>
        <dbReference type="ARBA" id="ARBA00022980"/>
    </source>
</evidence>
<evidence type="ECO:0000256" key="1">
    <source>
        <dbReference type="ARBA" id="ARBA00009875"/>
    </source>
</evidence>
<comment type="caution">
    <text evidence="6">The sequence shown here is derived from an EMBL/GenBank/DDBJ whole genome shotgun (WGS) entry which is preliminary data.</text>
</comment>
<organism evidence="6 7">
    <name type="scientific">Ramazzottius varieornatus</name>
    <name type="common">Water bear</name>
    <name type="synonym">Tardigrade</name>
    <dbReference type="NCBI Taxonomy" id="947166"/>
    <lineage>
        <taxon>Eukaryota</taxon>
        <taxon>Metazoa</taxon>
        <taxon>Ecdysozoa</taxon>
        <taxon>Tardigrada</taxon>
        <taxon>Eutardigrada</taxon>
        <taxon>Parachela</taxon>
        <taxon>Hypsibioidea</taxon>
        <taxon>Ramazzottiidae</taxon>
        <taxon>Ramazzottius</taxon>
    </lineage>
</organism>
<dbReference type="InterPro" id="IPR008195">
    <property type="entry name" value="Ribosomal_eL34"/>
</dbReference>
<evidence type="ECO:0000313" key="7">
    <source>
        <dbReference type="Proteomes" id="UP000186922"/>
    </source>
</evidence>
<dbReference type="GO" id="GO:0006412">
    <property type="term" value="P:translation"/>
    <property type="evidence" value="ECO:0007669"/>
    <property type="project" value="InterPro"/>
</dbReference>
<dbReference type="Pfam" id="PF01199">
    <property type="entry name" value="Ribosomal_L34e"/>
    <property type="match status" value="1"/>
</dbReference>
<keyword evidence="7" id="KW-1185">Reference proteome</keyword>
<dbReference type="InterPro" id="IPR038562">
    <property type="entry name" value="Ribosomal_eL34_C_sf"/>
</dbReference>
<evidence type="ECO:0000256" key="3">
    <source>
        <dbReference type="ARBA" id="ARBA00023274"/>
    </source>
</evidence>
<gene>
    <name evidence="6" type="primary">RvY_11608-1</name>
    <name evidence="6" type="synonym">RvY_11608.1</name>
    <name evidence="6" type="ORF">RvY_11608</name>
</gene>
<dbReference type="GO" id="GO:1990904">
    <property type="term" value="C:ribonucleoprotein complex"/>
    <property type="evidence" value="ECO:0007669"/>
    <property type="project" value="UniProtKB-KW"/>
</dbReference>
<dbReference type="Gene3D" id="6.20.340.10">
    <property type="match status" value="1"/>
</dbReference>
<sequence>MAQRLTLRRRLPYSTASNKRKIVKTPGGRLVYIYQKKLATPARCGDCKCDLKGVIRARPRKLHSVSKRQKHVTRTFGGSRCHACVRQRVLRAFLIEEQKIVARVVKAKSVGK</sequence>
<accession>A0A1D1VGR0</accession>
<dbReference type="Proteomes" id="UP000186922">
    <property type="component" value="Unassembled WGS sequence"/>
</dbReference>
<proteinExistence type="inferred from homology"/>
<keyword evidence="3" id="KW-0687">Ribonucleoprotein</keyword>
<protein>
    <recommendedName>
        <fullName evidence="4">Large ribosomal subunit protein eL34</fullName>
    </recommendedName>
    <alternativeName>
        <fullName evidence="5">60S ribosomal protein L34</fullName>
    </alternativeName>
</protein>
<evidence type="ECO:0000256" key="4">
    <source>
        <dbReference type="ARBA" id="ARBA00035227"/>
    </source>
</evidence>
<keyword evidence="2" id="KW-0689">Ribosomal protein</keyword>
<dbReference type="GO" id="GO:0003735">
    <property type="term" value="F:structural constituent of ribosome"/>
    <property type="evidence" value="ECO:0007669"/>
    <property type="project" value="InterPro"/>
</dbReference>
<dbReference type="PROSITE" id="PS01145">
    <property type="entry name" value="RIBOSOMAL_L34E"/>
    <property type="match status" value="1"/>
</dbReference>
<dbReference type="InterPro" id="IPR018065">
    <property type="entry name" value="Ribosomal_eL34_CS"/>
</dbReference>
<comment type="similarity">
    <text evidence="1">Belongs to the eukaryotic ribosomal protein eL34 family.</text>
</comment>
<dbReference type="OrthoDB" id="277449at2759"/>
<dbReference type="EMBL" id="BDGG01000006">
    <property type="protein sequence ID" value="GAV00812.1"/>
    <property type="molecule type" value="Genomic_DNA"/>
</dbReference>
<name>A0A1D1VGR0_RAMVA</name>
<dbReference type="AlphaFoldDB" id="A0A1D1VGR0"/>
<dbReference type="Gene3D" id="6.20.370.70">
    <property type="match status" value="1"/>
</dbReference>
<evidence type="ECO:0000313" key="6">
    <source>
        <dbReference type="EMBL" id="GAV00812.1"/>
    </source>
</evidence>
<dbReference type="PANTHER" id="PTHR46595">
    <property type="entry name" value="60S RIBOSOMAL PROTEIN L34"/>
    <property type="match status" value="1"/>
</dbReference>
<reference evidence="6 7" key="1">
    <citation type="journal article" date="2016" name="Nat. Commun.">
        <title>Extremotolerant tardigrade genome and improved radiotolerance of human cultured cells by tardigrade-unique protein.</title>
        <authorList>
            <person name="Hashimoto T."/>
            <person name="Horikawa D.D."/>
            <person name="Saito Y."/>
            <person name="Kuwahara H."/>
            <person name="Kozuka-Hata H."/>
            <person name="Shin-I T."/>
            <person name="Minakuchi Y."/>
            <person name="Ohishi K."/>
            <person name="Motoyama A."/>
            <person name="Aizu T."/>
            <person name="Enomoto A."/>
            <person name="Kondo K."/>
            <person name="Tanaka S."/>
            <person name="Hara Y."/>
            <person name="Koshikawa S."/>
            <person name="Sagara H."/>
            <person name="Miura T."/>
            <person name="Yokobori S."/>
            <person name="Miyagawa K."/>
            <person name="Suzuki Y."/>
            <person name="Kubo T."/>
            <person name="Oyama M."/>
            <person name="Kohara Y."/>
            <person name="Fujiyama A."/>
            <person name="Arakawa K."/>
            <person name="Katayama T."/>
            <person name="Toyoda A."/>
            <person name="Kunieda T."/>
        </authorList>
    </citation>
    <scope>NUCLEOTIDE SEQUENCE [LARGE SCALE GENOMIC DNA]</scope>
    <source>
        <strain evidence="6 7">YOKOZUNA-1</strain>
    </source>
</reference>
<dbReference type="PRINTS" id="PR01250">
    <property type="entry name" value="RIBOSOMALL34"/>
</dbReference>
<dbReference type="STRING" id="947166.A0A1D1VGR0"/>